<sequence length="189" mass="19386">MATALLAFVVRLGEAAVALGSANPFWNWLEASWTVAWIGVVAVGVGCYCVGDRIGLERDARSGLAALGAFVCGPVVGYSVGSALLIGVGLESTLTPVGALVSGVLLGLYVLLGGMAGVTARNVMNGDQVVNARLLTSAGVLVFIAAMATMSEYGYGTWADTWFFILFSSYLLGLAGLQRRSASSAASPQ</sequence>
<keyword evidence="1" id="KW-1133">Transmembrane helix</keyword>
<evidence type="ECO:0000313" key="2">
    <source>
        <dbReference type="EMBL" id="OVE84282.1"/>
    </source>
</evidence>
<reference evidence="2 3" key="1">
    <citation type="submission" date="2017-02" db="EMBL/GenBank/DDBJ databases">
        <title>Natronthermophilus aegyptiacus gen. nov.,sp. nov., an aerobic, extremely halophilic alkalithermophilic archaeon isolated from the athalassohaline Wadi An Natrun, Egypt.</title>
        <authorList>
            <person name="Zhao B."/>
        </authorList>
    </citation>
    <scope>NUCLEOTIDE SEQUENCE [LARGE SCALE GENOMIC DNA]</scope>
    <source>
        <strain evidence="2 3">CGMCC 1.3597</strain>
    </source>
</reference>
<feature type="transmembrane region" description="Helical" evidence="1">
    <location>
        <begin position="130"/>
        <end position="149"/>
    </location>
</feature>
<feature type="transmembrane region" description="Helical" evidence="1">
    <location>
        <begin position="63"/>
        <end position="90"/>
    </location>
</feature>
<feature type="transmembrane region" description="Helical" evidence="1">
    <location>
        <begin position="96"/>
        <end position="118"/>
    </location>
</feature>
<dbReference type="AlphaFoldDB" id="A0A202E7P1"/>
<proteinExistence type="predicted"/>
<accession>A0A202E7P1</accession>
<evidence type="ECO:0000256" key="1">
    <source>
        <dbReference type="SAM" id="Phobius"/>
    </source>
</evidence>
<evidence type="ECO:0000313" key="3">
    <source>
        <dbReference type="Proteomes" id="UP000196084"/>
    </source>
</evidence>
<keyword evidence="1" id="KW-0472">Membrane</keyword>
<feature type="transmembrane region" description="Helical" evidence="1">
    <location>
        <begin position="31"/>
        <end position="51"/>
    </location>
</feature>
<comment type="caution">
    <text evidence="2">The sequence shown here is derived from an EMBL/GenBank/DDBJ whole genome shotgun (WGS) entry which is preliminary data.</text>
</comment>
<name>A0A202E7P1_9EURY</name>
<keyword evidence="3" id="KW-1185">Reference proteome</keyword>
<keyword evidence="1" id="KW-0812">Transmembrane</keyword>
<feature type="transmembrane region" description="Helical" evidence="1">
    <location>
        <begin position="161"/>
        <end position="177"/>
    </location>
</feature>
<gene>
    <name evidence="2" type="ORF">B2G88_07645</name>
</gene>
<organism evidence="2 3">
    <name type="scientific">Natronolimnobius baerhuensis</name>
    <dbReference type="NCBI Taxonomy" id="253108"/>
    <lineage>
        <taxon>Archaea</taxon>
        <taxon>Methanobacteriati</taxon>
        <taxon>Methanobacteriota</taxon>
        <taxon>Stenosarchaea group</taxon>
        <taxon>Halobacteria</taxon>
        <taxon>Halobacteriales</taxon>
        <taxon>Natrialbaceae</taxon>
        <taxon>Natronolimnobius</taxon>
    </lineage>
</organism>
<protein>
    <submittedName>
        <fullName evidence="2">Uncharacterized protein</fullName>
    </submittedName>
</protein>
<dbReference type="EMBL" id="MWPH01000002">
    <property type="protein sequence ID" value="OVE84282.1"/>
    <property type="molecule type" value="Genomic_DNA"/>
</dbReference>
<dbReference type="Proteomes" id="UP000196084">
    <property type="component" value="Unassembled WGS sequence"/>
</dbReference>